<dbReference type="Proteomes" id="UP000191342">
    <property type="component" value="Unassembled WGS sequence"/>
</dbReference>
<evidence type="ECO:0000256" key="1">
    <source>
        <dbReference type="SAM" id="SignalP"/>
    </source>
</evidence>
<dbReference type="EMBL" id="MLQL01000022">
    <property type="protein sequence ID" value="OQE18061.1"/>
    <property type="molecule type" value="Genomic_DNA"/>
</dbReference>
<reference evidence="3" key="1">
    <citation type="journal article" date="2017" name="Nat. Microbiol.">
        <title>Global analysis of biosynthetic gene clusters reveals vast potential of secondary metabolite production in Penicillium species.</title>
        <authorList>
            <person name="Nielsen J.C."/>
            <person name="Grijseels S."/>
            <person name="Prigent S."/>
            <person name="Ji B."/>
            <person name="Dainat J."/>
            <person name="Nielsen K.F."/>
            <person name="Frisvad J.C."/>
            <person name="Workman M."/>
            <person name="Nielsen J."/>
        </authorList>
    </citation>
    <scope>NUCLEOTIDE SEQUENCE [LARGE SCALE GENOMIC DNA]</scope>
    <source>
        <strain evidence="3">IBT 14082</strain>
    </source>
</reference>
<accession>A0A1V6SVN9</accession>
<dbReference type="OrthoDB" id="39175at2759"/>
<organism evidence="2 3">
    <name type="scientific">Penicillium flavigenum</name>
    <dbReference type="NCBI Taxonomy" id="254877"/>
    <lineage>
        <taxon>Eukaryota</taxon>
        <taxon>Fungi</taxon>
        <taxon>Dikarya</taxon>
        <taxon>Ascomycota</taxon>
        <taxon>Pezizomycotina</taxon>
        <taxon>Eurotiomycetes</taxon>
        <taxon>Eurotiomycetidae</taxon>
        <taxon>Eurotiales</taxon>
        <taxon>Aspergillaceae</taxon>
        <taxon>Penicillium</taxon>
    </lineage>
</organism>
<feature type="chain" id="PRO_5013116662" evidence="1">
    <location>
        <begin position="24"/>
        <end position="119"/>
    </location>
</feature>
<evidence type="ECO:0000313" key="3">
    <source>
        <dbReference type="Proteomes" id="UP000191342"/>
    </source>
</evidence>
<name>A0A1V6SVN9_9EURO</name>
<keyword evidence="3" id="KW-1185">Reference proteome</keyword>
<keyword evidence="1" id="KW-0732">Signal</keyword>
<proteinExistence type="predicted"/>
<sequence>MVALQTHCLYCNLIFAVVRLCLHVDPDEKLDREDSKWESMSAARTVIELVSFIEIEPHMPVFIIAFLDQAAAYFSQLEYASLRARSQEASFQALTHHRRLGLTCSIIPHPKISKSRTTK</sequence>
<gene>
    <name evidence="2" type="ORF">PENFLA_c022G03072</name>
</gene>
<feature type="signal peptide" evidence="1">
    <location>
        <begin position="1"/>
        <end position="23"/>
    </location>
</feature>
<evidence type="ECO:0000313" key="2">
    <source>
        <dbReference type="EMBL" id="OQE18061.1"/>
    </source>
</evidence>
<protein>
    <submittedName>
        <fullName evidence="2">Uncharacterized protein</fullName>
    </submittedName>
</protein>
<comment type="caution">
    <text evidence="2">The sequence shown here is derived from an EMBL/GenBank/DDBJ whole genome shotgun (WGS) entry which is preliminary data.</text>
</comment>
<dbReference type="AlphaFoldDB" id="A0A1V6SVN9"/>